<feature type="transmembrane region" description="Helical" evidence="4">
    <location>
        <begin position="34"/>
        <end position="54"/>
    </location>
</feature>
<evidence type="ECO:0000256" key="1">
    <source>
        <dbReference type="ARBA" id="ARBA00004141"/>
    </source>
</evidence>
<feature type="transmembrane region" description="Helical" evidence="4">
    <location>
        <begin position="252"/>
        <end position="275"/>
    </location>
</feature>
<dbReference type="InterPro" id="IPR050327">
    <property type="entry name" value="Proton-linked_MCT"/>
</dbReference>
<reference evidence="5" key="1">
    <citation type="submission" date="2023-03" db="EMBL/GenBank/DDBJ databases">
        <title>Massive genome expansion in bonnet fungi (Mycena s.s.) driven by repeated elements and novel gene families across ecological guilds.</title>
        <authorList>
            <consortium name="Lawrence Berkeley National Laboratory"/>
            <person name="Harder C.B."/>
            <person name="Miyauchi S."/>
            <person name="Viragh M."/>
            <person name="Kuo A."/>
            <person name="Thoen E."/>
            <person name="Andreopoulos B."/>
            <person name="Lu D."/>
            <person name="Skrede I."/>
            <person name="Drula E."/>
            <person name="Henrissat B."/>
            <person name="Morin E."/>
            <person name="Kohler A."/>
            <person name="Barry K."/>
            <person name="LaButti K."/>
            <person name="Morin E."/>
            <person name="Salamov A."/>
            <person name="Lipzen A."/>
            <person name="Mereny Z."/>
            <person name="Hegedus B."/>
            <person name="Baldrian P."/>
            <person name="Stursova M."/>
            <person name="Weitz H."/>
            <person name="Taylor A."/>
            <person name="Grigoriev I.V."/>
            <person name="Nagy L.G."/>
            <person name="Martin F."/>
            <person name="Kauserud H."/>
        </authorList>
    </citation>
    <scope>NUCLEOTIDE SEQUENCE</scope>
    <source>
        <strain evidence="5">CBHHK188m</strain>
    </source>
</reference>
<organism evidence="5 6">
    <name type="scientific">Mycena maculata</name>
    <dbReference type="NCBI Taxonomy" id="230809"/>
    <lineage>
        <taxon>Eukaryota</taxon>
        <taxon>Fungi</taxon>
        <taxon>Dikarya</taxon>
        <taxon>Basidiomycota</taxon>
        <taxon>Agaricomycotina</taxon>
        <taxon>Agaricomycetes</taxon>
        <taxon>Agaricomycetidae</taxon>
        <taxon>Agaricales</taxon>
        <taxon>Marasmiineae</taxon>
        <taxon>Mycenaceae</taxon>
        <taxon>Mycena</taxon>
    </lineage>
</organism>
<evidence type="ECO:0000313" key="6">
    <source>
        <dbReference type="Proteomes" id="UP001215280"/>
    </source>
</evidence>
<accession>A0AAD7HEG3</accession>
<feature type="transmembrane region" description="Helical" evidence="4">
    <location>
        <begin position="205"/>
        <end position="226"/>
    </location>
</feature>
<feature type="transmembrane region" description="Helical" evidence="4">
    <location>
        <begin position="404"/>
        <end position="426"/>
    </location>
</feature>
<name>A0AAD7HEG3_9AGAR</name>
<feature type="transmembrane region" description="Helical" evidence="4">
    <location>
        <begin position="174"/>
        <end position="193"/>
    </location>
</feature>
<dbReference type="Pfam" id="PF07690">
    <property type="entry name" value="MFS_1"/>
    <property type="match status" value="1"/>
</dbReference>
<dbReference type="Gene3D" id="1.20.1250.20">
    <property type="entry name" value="MFS general substrate transporter like domains"/>
    <property type="match status" value="1"/>
</dbReference>
<sequence>MIPTTGTDASSPVSNHEQEEPPDEHTPTIPEGGFRALATVFGAFLVQFCGFGWIDSDRGYTTSFGVFQDFYVRDYLTESSSSAISWIGSVNALLVISVGLVAGRIYDRGHLWVTIFRDFRCFLQSFSIFMLSLCQREQLYQIFLAQGIGAGLDAGIVYIPSVAVVSHYFHKRRALAMSIVASGSSFGAVIHPIMLNNTLHSSLGFGNSVCISAALISGLLITACLLMRPRLPPAHHDPEFWKSIRRFSHDRTYILATIGMSTFSVAFYFPLFFLQLDAATHGISRTFSFYSLVIMNASSFVGRLTPGFFTHCLGIANMVAAAAGCGAVLILGMIGLSSIVSVVMLAILYGFCAGVFITLMPPLVAFLTEDLTELGLRMGVSFAIEGIGGLIGPPINGALLTSEFIWWRPALFSGLMGLVGFGFFFATTLAVRQRSLTEAATPADGFESSERVPSRAK</sequence>
<keyword evidence="6" id="KW-1185">Reference proteome</keyword>
<feature type="transmembrane region" description="Helical" evidence="4">
    <location>
        <begin position="312"/>
        <end position="336"/>
    </location>
</feature>
<proteinExistence type="inferred from homology"/>
<dbReference type="Proteomes" id="UP001215280">
    <property type="component" value="Unassembled WGS sequence"/>
</dbReference>
<comment type="caution">
    <text evidence="5">The sequence shown here is derived from an EMBL/GenBank/DDBJ whole genome shotgun (WGS) entry which is preliminary data.</text>
</comment>
<feature type="transmembrane region" description="Helical" evidence="4">
    <location>
        <begin position="139"/>
        <end position="162"/>
    </location>
</feature>
<dbReference type="SUPFAM" id="SSF103473">
    <property type="entry name" value="MFS general substrate transporter"/>
    <property type="match status" value="1"/>
</dbReference>
<keyword evidence="4" id="KW-0472">Membrane</keyword>
<keyword evidence="4" id="KW-0812">Transmembrane</keyword>
<evidence type="ECO:0000256" key="3">
    <source>
        <dbReference type="SAM" id="MobiDB-lite"/>
    </source>
</evidence>
<feature type="transmembrane region" description="Helical" evidence="4">
    <location>
        <begin position="287"/>
        <end position="305"/>
    </location>
</feature>
<dbReference type="AlphaFoldDB" id="A0AAD7HEG3"/>
<evidence type="ECO:0000256" key="4">
    <source>
        <dbReference type="SAM" id="Phobius"/>
    </source>
</evidence>
<evidence type="ECO:0000256" key="2">
    <source>
        <dbReference type="ARBA" id="ARBA00006727"/>
    </source>
</evidence>
<dbReference type="InterPro" id="IPR036259">
    <property type="entry name" value="MFS_trans_sf"/>
</dbReference>
<dbReference type="GO" id="GO:0016020">
    <property type="term" value="C:membrane"/>
    <property type="evidence" value="ECO:0007669"/>
    <property type="project" value="UniProtKB-SubCell"/>
</dbReference>
<dbReference type="PANTHER" id="PTHR11360:SF284">
    <property type="entry name" value="EG:103B4.3 PROTEIN-RELATED"/>
    <property type="match status" value="1"/>
</dbReference>
<feature type="region of interest" description="Disordered" evidence="3">
    <location>
        <begin position="1"/>
        <end position="29"/>
    </location>
</feature>
<gene>
    <name evidence="5" type="ORF">DFH07DRAFT_872377</name>
</gene>
<comment type="similarity">
    <text evidence="2">Belongs to the major facilitator superfamily. Monocarboxylate porter (TC 2.A.1.13) family.</text>
</comment>
<feature type="compositionally biased region" description="Polar residues" evidence="3">
    <location>
        <begin position="1"/>
        <end position="15"/>
    </location>
</feature>
<protein>
    <submittedName>
        <fullName evidence="5">MFS general substrate transporter</fullName>
    </submittedName>
</protein>
<keyword evidence="4" id="KW-1133">Transmembrane helix</keyword>
<dbReference type="InterPro" id="IPR011701">
    <property type="entry name" value="MFS"/>
</dbReference>
<feature type="transmembrane region" description="Helical" evidence="4">
    <location>
        <begin position="83"/>
        <end position="103"/>
    </location>
</feature>
<dbReference type="EMBL" id="JARJLG010000299">
    <property type="protein sequence ID" value="KAJ7718869.1"/>
    <property type="molecule type" value="Genomic_DNA"/>
</dbReference>
<evidence type="ECO:0000313" key="5">
    <source>
        <dbReference type="EMBL" id="KAJ7718869.1"/>
    </source>
</evidence>
<dbReference type="GO" id="GO:0022857">
    <property type="term" value="F:transmembrane transporter activity"/>
    <property type="evidence" value="ECO:0007669"/>
    <property type="project" value="InterPro"/>
</dbReference>
<dbReference type="PANTHER" id="PTHR11360">
    <property type="entry name" value="MONOCARBOXYLATE TRANSPORTER"/>
    <property type="match status" value="1"/>
</dbReference>
<feature type="compositionally biased region" description="Basic and acidic residues" evidence="3">
    <location>
        <begin position="16"/>
        <end position="26"/>
    </location>
</feature>
<feature type="transmembrane region" description="Helical" evidence="4">
    <location>
        <begin position="342"/>
        <end position="367"/>
    </location>
</feature>
<comment type="subcellular location">
    <subcellularLocation>
        <location evidence="1">Membrane</location>
        <topology evidence="1">Multi-pass membrane protein</topology>
    </subcellularLocation>
</comment>